<dbReference type="InterPro" id="IPR036259">
    <property type="entry name" value="MFS_trans_sf"/>
</dbReference>
<evidence type="ECO:0008006" key="9">
    <source>
        <dbReference type="Google" id="ProtNLM"/>
    </source>
</evidence>
<dbReference type="InterPro" id="IPR050495">
    <property type="entry name" value="ATG22/LtaA_families"/>
</dbReference>
<feature type="transmembrane region" description="Helical" evidence="6">
    <location>
        <begin position="274"/>
        <end position="293"/>
    </location>
</feature>
<feature type="transmembrane region" description="Helical" evidence="6">
    <location>
        <begin position="327"/>
        <end position="344"/>
    </location>
</feature>
<dbReference type="InterPro" id="IPR024671">
    <property type="entry name" value="Atg22-like"/>
</dbReference>
<evidence type="ECO:0000256" key="1">
    <source>
        <dbReference type="ARBA" id="ARBA00004127"/>
    </source>
</evidence>
<dbReference type="PANTHER" id="PTHR23519">
    <property type="entry name" value="AUTOPHAGY-RELATED PROTEIN 22"/>
    <property type="match status" value="1"/>
</dbReference>
<sequence>MSEACRANRRALSSHVPPFGRGRVAAWALWDSGATGVNAIVTTFGFNIYLISEVGKGLPGPTTPESWLGRAVLVAGIAVALLAPVTGVMVDAAYRRRRALAALTGAVVVLTASMTFIKPDYHYLWIGLALLACTAACMDLATVPYNAMLRQLSTPTTSGRISGFGLAAGFFGSVVLLLLVFVGFKSGSGDTLGLLGIPNSDGKPDRYAVLVAAAWFVIFALPLLLTVKSPPHDGTPAVGFFGAYRRLWTEVVGEWRRDRNVVYYLLSSAVFRDGLTGISIFGPVVGVSVYGLAPTSVPLFGAGAFTIAALGAALGGMLDDRIGSKRVIVGSLTAMVAVGITLMFLSGPLAFWICGLTLCLFVGPTQSASRNLMLRISADGKEGVAFGLYTTTGRAAHVLSPWLFSMFIDIFATTRAGLGGLCTVLAIGLVGMLLVKVPARR</sequence>
<dbReference type="Gene3D" id="1.20.1250.20">
    <property type="entry name" value="MFS general substrate transporter like domains"/>
    <property type="match status" value="2"/>
</dbReference>
<reference evidence="8" key="1">
    <citation type="submission" date="2016-06" db="EMBL/GenBank/DDBJ databases">
        <authorList>
            <person name="Sutton G."/>
            <person name="Brinkac L."/>
            <person name="Sanka R."/>
            <person name="Adams M."/>
            <person name="Lau E."/>
            <person name="Garcia-Basteiro A."/>
            <person name="Lopez-Varela E."/>
            <person name="Palencia S."/>
        </authorList>
    </citation>
    <scope>NUCLEOTIDE SEQUENCE [LARGE SCALE GENOMIC DNA]</scope>
    <source>
        <strain evidence="8">1127319.6</strain>
    </source>
</reference>
<protein>
    <recommendedName>
        <fullName evidence="9">MFS transporter</fullName>
    </recommendedName>
</protein>
<dbReference type="STRING" id="56689.GCA_001291445_01476"/>
<keyword evidence="2" id="KW-0813">Transport</keyword>
<feature type="transmembrane region" description="Helical" evidence="6">
    <location>
        <begin position="99"/>
        <end position="117"/>
    </location>
</feature>
<evidence type="ECO:0000313" key="8">
    <source>
        <dbReference type="Proteomes" id="UP000093898"/>
    </source>
</evidence>
<proteinExistence type="predicted"/>
<dbReference type="Proteomes" id="UP000093898">
    <property type="component" value="Unassembled WGS sequence"/>
</dbReference>
<dbReference type="Pfam" id="PF11700">
    <property type="entry name" value="ATG22"/>
    <property type="match status" value="1"/>
</dbReference>
<feature type="transmembrane region" description="Helical" evidence="6">
    <location>
        <begin position="299"/>
        <end position="318"/>
    </location>
</feature>
<dbReference type="GO" id="GO:0012505">
    <property type="term" value="C:endomembrane system"/>
    <property type="evidence" value="ECO:0007669"/>
    <property type="project" value="UniProtKB-SubCell"/>
</dbReference>
<dbReference type="RefSeq" id="WP_064985195.1">
    <property type="nucleotide sequence ID" value="NZ_LZLC01000224.1"/>
</dbReference>
<dbReference type="SUPFAM" id="SSF103473">
    <property type="entry name" value="MFS general substrate transporter"/>
    <property type="match status" value="1"/>
</dbReference>
<dbReference type="EMBL" id="LZLC01000224">
    <property type="protein sequence ID" value="OBJ37379.1"/>
    <property type="molecule type" value="Genomic_DNA"/>
</dbReference>
<evidence type="ECO:0000256" key="3">
    <source>
        <dbReference type="ARBA" id="ARBA00022692"/>
    </source>
</evidence>
<feature type="transmembrane region" description="Helical" evidence="6">
    <location>
        <begin position="207"/>
        <end position="227"/>
    </location>
</feature>
<dbReference type="AlphaFoldDB" id="A0A1A3GPV8"/>
<feature type="transmembrane region" description="Helical" evidence="6">
    <location>
        <begin position="416"/>
        <end position="435"/>
    </location>
</feature>
<feature type="transmembrane region" description="Helical" evidence="6">
    <location>
        <begin position="71"/>
        <end position="92"/>
    </location>
</feature>
<evidence type="ECO:0000256" key="5">
    <source>
        <dbReference type="ARBA" id="ARBA00023136"/>
    </source>
</evidence>
<comment type="subcellular location">
    <subcellularLocation>
        <location evidence="1">Endomembrane system</location>
        <topology evidence="1">Multi-pass membrane protein</topology>
    </subcellularLocation>
</comment>
<feature type="transmembrane region" description="Helical" evidence="6">
    <location>
        <begin position="28"/>
        <end position="51"/>
    </location>
</feature>
<accession>A0A1A3GPV8</accession>
<evidence type="ECO:0000313" key="7">
    <source>
        <dbReference type="EMBL" id="OBJ37379.1"/>
    </source>
</evidence>
<comment type="caution">
    <text evidence="7">The sequence shown here is derived from an EMBL/GenBank/DDBJ whole genome shotgun (WGS) entry which is preliminary data.</text>
</comment>
<organism evidence="7 8">
    <name type="scientific">Mycolicibacterium mucogenicum</name>
    <name type="common">Mycobacterium mucogenicum</name>
    <dbReference type="NCBI Taxonomy" id="56689"/>
    <lineage>
        <taxon>Bacteria</taxon>
        <taxon>Bacillati</taxon>
        <taxon>Actinomycetota</taxon>
        <taxon>Actinomycetes</taxon>
        <taxon>Mycobacteriales</taxon>
        <taxon>Mycobacteriaceae</taxon>
        <taxon>Mycolicibacterium</taxon>
    </lineage>
</organism>
<evidence type="ECO:0000256" key="2">
    <source>
        <dbReference type="ARBA" id="ARBA00022448"/>
    </source>
</evidence>
<feature type="transmembrane region" description="Helical" evidence="6">
    <location>
        <begin position="164"/>
        <end position="187"/>
    </location>
</feature>
<keyword evidence="4 6" id="KW-1133">Transmembrane helix</keyword>
<keyword evidence="3 6" id="KW-0812">Transmembrane</keyword>
<name>A0A1A3GPV8_MYCMU</name>
<evidence type="ECO:0000256" key="6">
    <source>
        <dbReference type="SAM" id="Phobius"/>
    </source>
</evidence>
<keyword evidence="5 6" id="KW-0472">Membrane</keyword>
<dbReference type="PANTHER" id="PTHR23519:SF1">
    <property type="entry name" value="AUTOPHAGY-RELATED PROTEIN 22"/>
    <property type="match status" value="1"/>
</dbReference>
<feature type="transmembrane region" description="Helical" evidence="6">
    <location>
        <begin position="123"/>
        <end position="143"/>
    </location>
</feature>
<evidence type="ECO:0000256" key="4">
    <source>
        <dbReference type="ARBA" id="ARBA00022989"/>
    </source>
</evidence>
<gene>
    <name evidence="7" type="ORF">A5630_04910</name>
</gene>